<feature type="transmembrane region" description="Helical" evidence="1">
    <location>
        <begin position="70"/>
        <end position="90"/>
    </location>
</feature>
<name>A0A939DZH2_9MICO</name>
<dbReference type="Pfam" id="PF13160">
    <property type="entry name" value="DUF3995"/>
    <property type="match status" value="1"/>
</dbReference>
<dbReference type="Proteomes" id="UP000664385">
    <property type="component" value="Unassembled WGS sequence"/>
</dbReference>
<dbReference type="EMBL" id="JAEMWU010000004">
    <property type="protein sequence ID" value="MBN8207062.1"/>
    <property type="molecule type" value="Genomic_DNA"/>
</dbReference>
<gene>
    <name evidence="2" type="ORF">JF543_13995</name>
</gene>
<keyword evidence="1" id="KW-1133">Transmembrane helix</keyword>
<protein>
    <submittedName>
        <fullName evidence="2">DUF3995 domain-containing protein</fullName>
    </submittedName>
</protein>
<dbReference type="AlphaFoldDB" id="A0A939DZH2"/>
<evidence type="ECO:0000313" key="2">
    <source>
        <dbReference type="EMBL" id="MBN8207062.1"/>
    </source>
</evidence>
<evidence type="ECO:0000313" key="3">
    <source>
        <dbReference type="Proteomes" id="UP000664385"/>
    </source>
</evidence>
<comment type="caution">
    <text evidence="2">The sequence shown here is derived from an EMBL/GenBank/DDBJ whole genome shotgun (WGS) entry which is preliminary data.</text>
</comment>
<keyword evidence="1" id="KW-0812">Transmembrane</keyword>
<feature type="transmembrane region" description="Helical" evidence="1">
    <location>
        <begin position="102"/>
        <end position="126"/>
    </location>
</feature>
<proteinExistence type="predicted"/>
<sequence length="169" mass="17818">MKKSLRDLIRPPHDPRPRRPLAALAATVLASLGLLHVLWALGNPWPASDAEAFVATFLGSPGGVPMPGPLITMLVAFALLAAAALVLMRVSRVDAVRGIGHLGTLGVGIALALRAAVGFIVSGLLPHLVVEPYRTLDLWVYSPLCLALAVAVFVVRRKSQTEQVQVGVS</sequence>
<dbReference type="InterPro" id="IPR025058">
    <property type="entry name" value="DUF3995"/>
</dbReference>
<feature type="transmembrane region" description="Helical" evidence="1">
    <location>
        <begin position="21"/>
        <end position="41"/>
    </location>
</feature>
<accession>A0A939DZH2</accession>
<dbReference type="RefSeq" id="WP_206824880.1">
    <property type="nucleotide sequence ID" value="NZ_JAEMWU010000004.1"/>
</dbReference>
<reference evidence="2" key="1">
    <citation type="submission" date="2020-12" db="EMBL/GenBank/DDBJ databases">
        <title>PHA producing bacteria isolated from mangrove.</title>
        <authorList>
            <person name="Zheng W."/>
            <person name="Yu S."/>
            <person name="Huang Y."/>
        </authorList>
    </citation>
    <scope>NUCLEOTIDE SEQUENCE</scope>
    <source>
        <strain evidence="2">GN8-5</strain>
    </source>
</reference>
<feature type="transmembrane region" description="Helical" evidence="1">
    <location>
        <begin position="138"/>
        <end position="155"/>
    </location>
</feature>
<organism evidence="2 3">
    <name type="scientific">Microbacterium esteraromaticum</name>
    <dbReference type="NCBI Taxonomy" id="57043"/>
    <lineage>
        <taxon>Bacteria</taxon>
        <taxon>Bacillati</taxon>
        <taxon>Actinomycetota</taxon>
        <taxon>Actinomycetes</taxon>
        <taxon>Micrococcales</taxon>
        <taxon>Microbacteriaceae</taxon>
        <taxon>Microbacterium</taxon>
    </lineage>
</organism>
<keyword evidence="1" id="KW-0472">Membrane</keyword>
<evidence type="ECO:0000256" key="1">
    <source>
        <dbReference type="SAM" id="Phobius"/>
    </source>
</evidence>